<accession>A0ABY7AJD3</accession>
<gene>
    <name evidence="4" type="ORF">OLW01_11025</name>
</gene>
<keyword evidence="3" id="KW-0812">Transmembrane</keyword>
<dbReference type="Gene3D" id="3.40.50.2000">
    <property type="entry name" value="Glycogen Phosphorylase B"/>
    <property type="match status" value="2"/>
</dbReference>
<evidence type="ECO:0000256" key="2">
    <source>
        <dbReference type="ARBA" id="ARBA00022679"/>
    </source>
</evidence>
<dbReference type="PANTHER" id="PTHR30160">
    <property type="entry name" value="TETRAACYLDISACCHARIDE 4'-KINASE-RELATED"/>
    <property type="match status" value="1"/>
</dbReference>
<dbReference type="Proteomes" id="UP001163726">
    <property type="component" value="Chromosome"/>
</dbReference>
<dbReference type="InterPro" id="IPR002201">
    <property type="entry name" value="Glyco_trans_9"/>
</dbReference>
<evidence type="ECO:0000256" key="3">
    <source>
        <dbReference type="SAM" id="Phobius"/>
    </source>
</evidence>
<keyword evidence="5" id="KW-1185">Reference proteome</keyword>
<evidence type="ECO:0000256" key="1">
    <source>
        <dbReference type="ARBA" id="ARBA00022676"/>
    </source>
</evidence>
<keyword evidence="1" id="KW-0328">Glycosyltransferase</keyword>
<dbReference type="InterPro" id="IPR051199">
    <property type="entry name" value="LPS_LOS_Heptosyltrfase"/>
</dbReference>
<dbReference type="Pfam" id="PF01075">
    <property type="entry name" value="Glyco_transf_9"/>
    <property type="match status" value="1"/>
</dbReference>
<protein>
    <submittedName>
        <fullName evidence="4">Glycosyltransferase family 9 protein</fullName>
    </submittedName>
</protein>
<organism evidence="4 5">
    <name type="scientific">Catenovulum adriaticum</name>
    <dbReference type="NCBI Taxonomy" id="2984846"/>
    <lineage>
        <taxon>Bacteria</taxon>
        <taxon>Pseudomonadati</taxon>
        <taxon>Pseudomonadota</taxon>
        <taxon>Gammaproteobacteria</taxon>
        <taxon>Alteromonadales</taxon>
        <taxon>Alteromonadaceae</taxon>
        <taxon>Catenovulum</taxon>
    </lineage>
</organism>
<evidence type="ECO:0000313" key="5">
    <source>
        <dbReference type="Proteomes" id="UP001163726"/>
    </source>
</evidence>
<dbReference type="PANTHER" id="PTHR30160:SF1">
    <property type="entry name" value="LIPOPOLYSACCHARIDE 1,2-N-ACETYLGLUCOSAMINETRANSFERASE-RELATED"/>
    <property type="match status" value="1"/>
</dbReference>
<reference evidence="4" key="1">
    <citation type="submission" date="2022-10" db="EMBL/GenBank/DDBJ databases">
        <title>Catenovulum adriacola sp. nov. isolated in the Harbour of Susak.</title>
        <authorList>
            <person name="Schoch T."/>
            <person name="Reich S.J."/>
            <person name="Stoeferle S."/>
            <person name="Flaiz M."/>
            <person name="Kazda M."/>
            <person name="Riedel C.U."/>
            <person name="Duerre P."/>
        </authorList>
    </citation>
    <scope>NUCLEOTIDE SEQUENCE</scope>
    <source>
        <strain evidence="4">TS8</strain>
    </source>
</reference>
<dbReference type="RefSeq" id="WP_268073966.1">
    <property type="nucleotide sequence ID" value="NZ_CP109965.1"/>
</dbReference>
<dbReference type="SUPFAM" id="SSF53756">
    <property type="entry name" value="UDP-Glycosyltransferase/glycogen phosphorylase"/>
    <property type="match status" value="1"/>
</dbReference>
<name>A0ABY7AJD3_9ALTE</name>
<sequence>MESTQAAANTMPNTILIIRLSAIGDVIMASAILPALKSKYPNSRLVWLAEPAAASLLSDHPLIDKLIILPRAQWRALKQQKQYRALYQAVNLFIRELKQQKIDWAIDLQGLLKSGIWAWLSRAKRRIGLGSKEASQWLMTECVKRVADDPRMCSEYQDMAEYLGLYTQNFEMSMPVSESESEAANSILQAQGYENQQKFVVFCPFTTRAQKHWIDQYWLALAKRFAELNWPVVILGGPSDAAHAERLSRQISHTNTVLNLTGKTSLKQAASVIKQANLLIGVDTGLTHMGIAQKTPTLAIFGSTFPYTDTQCETAKVVYKKQACAPCRRTPICDGAFTCMWQVTPDMVWQQAKYVIKEKVS</sequence>
<keyword evidence="2" id="KW-0808">Transferase</keyword>
<dbReference type="CDD" id="cd03789">
    <property type="entry name" value="GT9_LPS_heptosyltransferase"/>
    <property type="match status" value="1"/>
</dbReference>
<keyword evidence="3" id="KW-0472">Membrane</keyword>
<evidence type="ECO:0000313" key="4">
    <source>
        <dbReference type="EMBL" id="WAJ69682.1"/>
    </source>
</evidence>
<proteinExistence type="predicted"/>
<feature type="transmembrane region" description="Helical" evidence="3">
    <location>
        <begin position="16"/>
        <end position="36"/>
    </location>
</feature>
<keyword evidence="3" id="KW-1133">Transmembrane helix</keyword>
<dbReference type="EMBL" id="CP109965">
    <property type="protein sequence ID" value="WAJ69682.1"/>
    <property type="molecule type" value="Genomic_DNA"/>
</dbReference>